<dbReference type="GO" id="GO:0006641">
    <property type="term" value="P:triglyceride metabolic process"/>
    <property type="evidence" value="ECO:0007669"/>
    <property type="project" value="TreeGrafter"/>
</dbReference>
<evidence type="ECO:0000313" key="13">
    <source>
        <dbReference type="EMBL" id="CAD8078703.1"/>
    </source>
</evidence>
<proteinExistence type="inferred from homology"/>
<protein>
    <recommendedName>
        <fullName evidence="3">glycerol kinase</fullName>
        <ecNumber evidence="3">2.7.1.30</ecNumber>
    </recommendedName>
    <alternativeName>
        <fullName evidence="9">ATP:glycerol 3-phosphotransferase</fullName>
    </alternativeName>
</protein>
<keyword evidence="14" id="KW-1185">Reference proteome</keyword>
<dbReference type="PIRSF" id="PIRSF000538">
    <property type="entry name" value="GlpK"/>
    <property type="match status" value="1"/>
</dbReference>
<dbReference type="OMA" id="VQWMRDQ"/>
<dbReference type="InterPro" id="IPR018485">
    <property type="entry name" value="FGGY_C"/>
</dbReference>
<evidence type="ECO:0000259" key="11">
    <source>
        <dbReference type="Pfam" id="PF00370"/>
    </source>
</evidence>
<comment type="caution">
    <text evidence="13">The sequence shown here is derived from an EMBL/GenBank/DDBJ whole genome shotgun (WGS) entry which is preliminary data.</text>
</comment>
<dbReference type="AlphaFoldDB" id="A0A8S1MND9"/>
<evidence type="ECO:0000256" key="9">
    <source>
        <dbReference type="ARBA" id="ARBA00043149"/>
    </source>
</evidence>
<accession>A0A8S1MND9</accession>
<comment type="similarity">
    <text evidence="2 10">Belongs to the FGGY kinase family.</text>
</comment>
<dbReference type="Proteomes" id="UP000688137">
    <property type="component" value="Unassembled WGS sequence"/>
</dbReference>
<evidence type="ECO:0000256" key="7">
    <source>
        <dbReference type="ARBA" id="ARBA00022798"/>
    </source>
</evidence>
<dbReference type="GO" id="GO:0005524">
    <property type="term" value="F:ATP binding"/>
    <property type="evidence" value="ECO:0007669"/>
    <property type="project" value="UniProtKB-KW"/>
</dbReference>
<keyword evidence="6 10" id="KW-0418">Kinase</keyword>
<dbReference type="FunFam" id="3.30.420.40:FF:000086">
    <property type="entry name" value="Glycerol kinase"/>
    <property type="match status" value="1"/>
</dbReference>
<evidence type="ECO:0000256" key="3">
    <source>
        <dbReference type="ARBA" id="ARBA00012099"/>
    </source>
</evidence>
<name>A0A8S1MND9_PARPR</name>
<dbReference type="InterPro" id="IPR018484">
    <property type="entry name" value="FGGY_N"/>
</dbReference>
<dbReference type="PROSITE" id="PS00445">
    <property type="entry name" value="FGGY_KINASES_2"/>
    <property type="match status" value="1"/>
</dbReference>
<dbReference type="PROSITE" id="PS00933">
    <property type="entry name" value="FGGY_KINASES_1"/>
    <property type="match status" value="1"/>
</dbReference>
<dbReference type="InterPro" id="IPR018483">
    <property type="entry name" value="Carb_kinase_FGGY_CS"/>
</dbReference>
<evidence type="ECO:0000256" key="4">
    <source>
        <dbReference type="ARBA" id="ARBA00022679"/>
    </source>
</evidence>
<dbReference type="GO" id="GO:0046167">
    <property type="term" value="P:glycerol-3-phosphate biosynthetic process"/>
    <property type="evidence" value="ECO:0007669"/>
    <property type="project" value="TreeGrafter"/>
</dbReference>
<dbReference type="PANTHER" id="PTHR10196">
    <property type="entry name" value="SUGAR KINASE"/>
    <property type="match status" value="1"/>
</dbReference>
<evidence type="ECO:0000256" key="1">
    <source>
        <dbReference type="ARBA" id="ARBA00005190"/>
    </source>
</evidence>
<comment type="pathway">
    <text evidence="1">Polyol metabolism; glycerol degradation via glycerol kinase pathway; sn-glycerol 3-phosphate from glycerol: step 1/1.</text>
</comment>
<reference evidence="13" key="1">
    <citation type="submission" date="2021-01" db="EMBL/GenBank/DDBJ databases">
        <authorList>
            <consortium name="Genoscope - CEA"/>
            <person name="William W."/>
        </authorList>
    </citation>
    <scope>NUCLEOTIDE SEQUENCE</scope>
</reference>
<keyword evidence="8" id="KW-0067">ATP-binding</keyword>
<gene>
    <name evidence="13" type="ORF">PPRIM_AZ9-3.1.T0600208</name>
</gene>
<dbReference type="EC" id="2.7.1.30" evidence="3"/>
<dbReference type="GO" id="GO:0005739">
    <property type="term" value="C:mitochondrion"/>
    <property type="evidence" value="ECO:0007669"/>
    <property type="project" value="TreeGrafter"/>
</dbReference>
<feature type="domain" description="Carbohydrate kinase FGGY C-terminal" evidence="12">
    <location>
        <begin position="259"/>
        <end position="446"/>
    </location>
</feature>
<evidence type="ECO:0000256" key="8">
    <source>
        <dbReference type="ARBA" id="ARBA00022840"/>
    </source>
</evidence>
<keyword evidence="7" id="KW-0319">Glycerol metabolism</keyword>
<keyword evidence="5" id="KW-0547">Nucleotide-binding</keyword>
<evidence type="ECO:0000259" key="12">
    <source>
        <dbReference type="Pfam" id="PF02782"/>
    </source>
</evidence>
<dbReference type="Pfam" id="PF00370">
    <property type="entry name" value="FGGY_N"/>
    <property type="match status" value="1"/>
</dbReference>
<evidence type="ECO:0000313" key="14">
    <source>
        <dbReference type="Proteomes" id="UP000688137"/>
    </source>
</evidence>
<dbReference type="EMBL" id="CAJJDM010000061">
    <property type="protein sequence ID" value="CAD8078703.1"/>
    <property type="molecule type" value="Genomic_DNA"/>
</dbReference>
<evidence type="ECO:0000256" key="2">
    <source>
        <dbReference type="ARBA" id="ARBA00009156"/>
    </source>
</evidence>
<dbReference type="GO" id="GO:0004370">
    <property type="term" value="F:glycerol kinase activity"/>
    <property type="evidence" value="ECO:0007669"/>
    <property type="project" value="UniProtKB-EC"/>
</dbReference>
<sequence length="492" mass="56173">MQSLIGSIDSSTTGTRFTICNLKGEQLSYHYITHKQITLHQGWLEHDPIEILNNTNECIKQAYKKINGLHKLVTIGVTNQRETVVVWNKQTGYPYMNAIVWSDTRTHDICQEYLNKYPKNYFQQKTGLPINTYFSSYKLQWMIQNNQSIKDDLNTGNVLFGTIDCWIVWNLTREKNHLTDVTNASRTNLMNLHTLQWDEELLKQFNIPKNCLPQIQASTSNFGTLKIDEYEGVPINCVLGDQQAAAIGHALFHEGDCKNTQGSGLFIMANIGQEIKISEYGLLTTVLYQKENEKPIYAFEGAVESGGQLFNWAKDKLQWFDNWEQLSQSTVNTEDNGGVYIVPAFSGLFTPFWNFDATGTIIGLSYYTTKDHLRRAILESVCYRTKDVIKAMELSGIKINKIHVDGGLTKNKELMQLQADITQKKLIYPEIIESTASGAAMFAGVGLKLLTEQEIIQNMKVQQIYEGKQSYDKQYKQWELAVNCALQFKKIE</sequence>
<dbReference type="NCBIfam" id="NF000756">
    <property type="entry name" value="PRK00047.1"/>
    <property type="match status" value="1"/>
</dbReference>
<dbReference type="InterPro" id="IPR000577">
    <property type="entry name" value="Carb_kinase_FGGY"/>
</dbReference>
<feature type="domain" description="Carbohydrate kinase FGGY N-terminal" evidence="11">
    <location>
        <begin position="5"/>
        <end position="248"/>
    </location>
</feature>
<dbReference type="PANTHER" id="PTHR10196:SF69">
    <property type="entry name" value="GLYCEROL KINASE"/>
    <property type="match status" value="1"/>
</dbReference>
<organism evidence="13 14">
    <name type="scientific">Paramecium primaurelia</name>
    <dbReference type="NCBI Taxonomy" id="5886"/>
    <lineage>
        <taxon>Eukaryota</taxon>
        <taxon>Sar</taxon>
        <taxon>Alveolata</taxon>
        <taxon>Ciliophora</taxon>
        <taxon>Intramacronucleata</taxon>
        <taxon>Oligohymenophorea</taxon>
        <taxon>Peniculida</taxon>
        <taxon>Parameciidae</taxon>
        <taxon>Paramecium</taxon>
    </lineage>
</organism>
<evidence type="ECO:0000256" key="10">
    <source>
        <dbReference type="RuleBase" id="RU003733"/>
    </source>
</evidence>
<dbReference type="GO" id="GO:0006071">
    <property type="term" value="P:glycerol metabolic process"/>
    <property type="evidence" value="ECO:0007669"/>
    <property type="project" value="UniProtKB-KW"/>
</dbReference>
<evidence type="ECO:0000256" key="5">
    <source>
        <dbReference type="ARBA" id="ARBA00022741"/>
    </source>
</evidence>
<dbReference type="Pfam" id="PF02782">
    <property type="entry name" value="FGGY_C"/>
    <property type="match status" value="1"/>
</dbReference>
<evidence type="ECO:0000256" key="6">
    <source>
        <dbReference type="ARBA" id="ARBA00022777"/>
    </source>
</evidence>
<keyword evidence="4 10" id="KW-0808">Transferase</keyword>